<keyword evidence="7 10" id="KW-0456">Lyase</keyword>
<dbReference type="InterPro" id="IPR029765">
    <property type="entry name" value="Mev_diP_decarb"/>
</dbReference>
<dbReference type="Pfam" id="PF18376">
    <property type="entry name" value="MDD_C"/>
    <property type="match status" value="1"/>
</dbReference>
<dbReference type="EC" id="4.1.1.33" evidence="2"/>
<dbReference type="SUPFAM" id="SSF54211">
    <property type="entry name" value="Ribosomal protein S5 domain 2-like"/>
    <property type="match status" value="1"/>
</dbReference>
<dbReference type="PANTHER" id="PTHR10977:SF3">
    <property type="entry name" value="DIPHOSPHOMEVALONATE DECARBOXYLASE"/>
    <property type="match status" value="1"/>
</dbReference>
<evidence type="ECO:0000259" key="8">
    <source>
        <dbReference type="Pfam" id="PF18376"/>
    </source>
</evidence>
<evidence type="ECO:0000259" key="9">
    <source>
        <dbReference type="Pfam" id="PF22700"/>
    </source>
</evidence>
<comment type="similarity">
    <text evidence="1">Belongs to the diphosphomevalonate decarboxylase family.</text>
</comment>
<dbReference type="FunFam" id="3.30.230.10:FF:000072">
    <property type="entry name" value="Diphosphomevalonate decarboxylase"/>
    <property type="match status" value="1"/>
</dbReference>
<feature type="domain" description="Diphosphomevalonate decarboxylase-like N-terminal" evidence="9">
    <location>
        <begin position="34"/>
        <end position="189"/>
    </location>
</feature>
<dbReference type="GO" id="GO:0005829">
    <property type="term" value="C:cytosol"/>
    <property type="evidence" value="ECO:0007669"/>
    <property type="project" value="InterPro"/>
</dbReference>
<dbReference type="AlphaFoldDB" id="A0A971IBJ1"/>
<evidence type="ECO:0000256" key="4">
    <source>
        <dbReference type="ARBA" id="ARBA00022741"/>
    </source>
</evidence>
<feature type="domain" description="Mvd1 C-terminal" evidence="8">
    <location>
        <begin position="200"/>
        <end position="327"/>
    </location>
</feature>
<dbReference type="GO" id="GO:0004163">
    <property type="term" value="F:diphosphomevalonate decarboxylase activity"/>
    <property type="evidence" value="ECO:0007669"/>
    <property type="project" value="UniProtKB-EC"/>
</dbReference>
<dbReference type="NCBIfam" id="TIGR01240">
    <property type="entry name" value="mevDPdecarb"/>
    <property type="match status" value="1"/>
</dbReference>
<reference evidence="10" key="1">
    <citation type="journal article" date="2020" name="Biotechnol. Biofuels">
        <title>New insights from the biogas microbiome by comprehensive genome-resolved metagenomics of nearly 1600 species originating from multiple anaerobic digesters.</title>
        <authorList>
            <person name="Campanaro S."/>
            <person name="Treu L."/>
            <person name="Rodriguez-R L.M."/>
            <person name="Kovalovszki A."/>
            <person name="Ziels R.M."/>
            <person name="Maus I."/>
            <person name="Zhu X."/>
            <person name="Kougias P.G."/>
            <person name="Basile A."/>
            <person name="Luo G."/>
            <person name="Schluter A."/>
            <person name="Konstantinidis K.T."/>
            <person name="Angelidaki I."/>
        </authorList>
    </citation>
    <scope>NUCLEOTIDE SEQUENCE</scope>
    <source>
        <strain evidence="10">AS01afH2WH_6</strain>
    </source>
</reference>
<dbReference type="Gene3D" id="3.30.70.890">
    <property type="entry name" value="GHMP kinase, C-terminal domain"/>
    <property type="match status" value="1"/>
</dbReference>
<dbReference type="InterPro" id="IPR020568">
    <property type="entry name" value="Ribosomal_Su5_D2-typ_SF"/>
</dbReference>
<keyword evidence="5" id="KW-0067">ATP-binding</keyword>
<keyword evidence="3" id="KW-0444">Lipid biosynthesis</keyword>
<keyword evidence="6" id="KW-0443">Lipid metabolism</keyword>
<protein>
    <recommendedName>
        <fullName evidence="2">diphosphomevalonate decarboxylase</fullName>
        <ecNumber evidence="2">4.1.1.33</ecNumber>
    </recommendedName>
</protein>
<organism evidence="10 11">
    <name type="scientific">Bifidobacterium crudilactis</name>
    <dbReference type="NCBI Taxonomy" id="327277"/>
    <lineage>
        <taxon>Bacteria</taxon>
        <taxon>Bacillati</taxon>
        <taxon>Actinomycetota</taxon>
        <taxon>Actinomycetes</taxon>
        <taxon>Bifidobacteriales</taxon>
        <taxon>Bifidobacteriaceae</taxon>
        <taxon>Bifidobacterium</taxon>
    </lineage>
</organism>
<evidence type="ECO:0000256" key="6">
    <source>
        <dbReference type="ARBA" id="ARBA00023098"/>
    </source>
</evidence>
<evidence type="ECO:0000313" key="11">
    <source>
        <dbReference type="Proteomes" id="UP000767327"/>
    </source>
</evidence>
<dbReference type="GO" id="GO:0019287">
    <property type="term" value="P:isopentenyl diphosphate biosynthetic process, mevalonate pathway"/>
    <property type="evidence" value="ECO:0007669"/>
    <property type="project" value="InterPro"/>
</dbReference>
<evidence type="ECO:0000313" key="10">
    <source>
        <dbReference type="EMBL" id="NLT78934.1"/>
    </source>
</evidence>
<keyword evidence="4" id="KW-0547">Nucleotide-binding</keyword>
<evidence type="ECO:0000256" key="7">
    <source>
        <dbReference type="ARBA" id="ARBA00023239"/>
    </source>
</evidence>
<dbReference type="Pfam" id="PF22700">
    <property type="entry name" value="MVD-like_N"/>
    <property type="match status" value="1"/>
</dbReference>
<name>A0A971IBJ1_9BIFI</name>
<dbReference type="PANTHER" id="PTHR10977">
    <property type="entry name" value="DIPHOSPHOMEVALONATE DECARBOXYLASE"/>
    <property type="match status" value="1"/>
</dbReference>
<dbReference type="InterPro" id="IPR053859">
    <property type="entry name" value="MVD-like_N"/>
</dbReference>
<dbReference type="InterPro" id="IPR036554">
    <property type="entry name" value="GHMP_kinase_C_sf"/>
</dbReference>
<dbReference type="InterPro" id="IPR014721">
    <property type="entry name" value="Ribsml_uS5_D2-typ_fold_subgr"/>
</dbReference>
<accession>A0A971IBJ1</accession>
<dbReference type="InterPro" id="IPR005935">
    <property type="entry name" value="Mev_decarb"/>
</dbReference>
<dbReference type="PIRSF" id="PIRSF015950">
    <property type="entry name" value="Mev_P_decrbx"/>
    <property type="match status" value="1"/>
</dbReference>
<dbReference type="SUPFAM" id="SSF55060">
    <property type="entry name" value="GHMP Kinase, C-terminal domain"/>
    <property type="match status" value="1"/>
</dbReference>
<evidence type="ECO:0000256" key="1">
    <source>
        <dbReference type="ARBA" id="ARBA00008831"/>
    </source>
</evidence>
<comment type="caution">
    <text evidence="10">The sequence shown here is derived from an EMBL/GenBank/DDBJ whole genome shotgun (WGS) entry which is preliminary data.</text>
</comment>
<dbReference type="GO" id="GO:0005524">
    <property type="term" value="F:ATP binding"/>
    <property type="evidence" value="ECO:0007669"/>
    <property type="project" value="UniProtKB-KW"/>
</dbReference>
<reference evidence="10" key="2">
    <citation type="submission" date="2020-01" db="EMBL/GenBank/DDBJ databases">
        <authorList>
            <person name="Campanaro S."/>
        </authorList>
    </citation>
    <scope>NUCLEOTIDE SEQUENCE</scope>
    <source>
        <strain evidence="10">AS01afH2WH_6</strain>
    </source>
</reference>
<dbReference type="Proteomes" id="UP000767327">
    <property type="component" value="Unassembled WGS sequence"/>
</dbReference>
<dbReference type="Gene3D" id="3.30.230.10">
    <property type="match status" value="1"/>
</dbReference>
<evidence type="ECO:0000256" key="5">
    <source>
        <dbReference type="ARBA" id="ARBA00022840"/>
    </source>
</evidence>
<dbReference type="EMBL" id="JAAXZR010000006">
    <property type="protein sequence ID" value="NLT78934.1"/>
    <property type="molecule type" value="Genomic_DNA"/>
</dbReference>
<dbReference type="RefSeq" id="WP_273172380.1">
    <property type="nucleotide sequence ID" value="NZ_JAAXZR010000006.1"/>
</dbReference>
<sequence length="347" mass="36986">MTSSGDTFLPRVELTDDTSLLANEAAAGGATATANANIALVKYWGKADEDLIIPRTSSLSLTLEGLETTSSVCFREDSTQDRLFIDDVERHGKALNRVSALLDLVREQAGIQAGAVVMSRNTVPYEAGLASSSSAFAALALAASHAAGLRLNDTELSRLARRGSGSASRSVFGGLAVWHAGHDDPSSYAEAVDCPLDLAIVVVLISGKPKKISSREAMRRSVETSDLYDAWVRANPRDLERALRAVKAGDIKALGEVAQGNFLGMHATMMTAKPPVMYWMPGSVEALQAVDELRQDGLPAWATMDAGPNVKVLTTAADARRVEDELRLRLPRCAIHTHLAGPGVRLL</sequence>
<gene>
    <name evidence="10" type="primary">mvaD</name>
    <name evidence="10" type="ORF">GXW98_01425</name>
</gene>
<evidence type="ECO:0000256" key="2">
    <source>
        <dbReference type="ARBA" id="ARBA00012296"/>
    </source>
</evidence>
<evidence type="ECO:0000256" key="3">
    <source>
        <dbReference type="ARBA" id="ARBA00022516"/>
    </source>
</evidence>
<dbReference type="InterPro" id="IPR041431">
    <property type="entry name" value="Mvd1_C"/>
</dbReference>
<proteinExistence type="inferred from homology"/>